<organism evidence="2 3">
    <name type="scientific">Pallidibacillus pasinlerensis</name>
    <dbReference type="NCBI Taxonomy" id="2703818"/>
    <lineage>
        <taxon>Bacteria</taxon>
        <taxon>Bacillati</taxon>
        <taxon>Bacillota</taxon>
        <taxon>Bacilli</taxon>
        <taxon>Bacillales</taxon>
        <taxon>Bacillaceae</taxon>
        <taxon>Pallidibacillus</taxon>
    </lineage>
</organism>
<reference evidence="2 3" key="1">
    <citation type="submission" date="2020-01" db="EMBL/GenBank/DDBJ databases">
        <title>A novel Bacillus sp. from Pasinler.</title>
        <authorList>
            <person name="Adiguzel A."/>
            <person name="Ay H."/>
            <person name="Baltaci M.O."/>
        </authorList>
    </citation>
    <scope>NUCLEOTIDE SEQUENCE [LARGE SCALE GENOMIC DNA]</scope>
    <source>
        <strain evidence="2 3">P1</strain>
    </source>
</reference>
<feature type="domain" description="PucR C-terminal helix-turn-helix" evidence="1">
    <location>
        <begin position="234"/>
        <end position="288"/>
    </location>
</feature>
<dbReference type="Pfam" id="PF13556">
    <property type="entry name" value="HTH_30"/>
    <property type="match status" value="1"/>
</dbReference>
<dbReference type="EMBL" id="JAACYS010000025">
    <property type="protein sequence ID" value="NCU17551.1"/>
    <property type="molecule type" value="Genomic_DNA"/>
</dbReference>
<evidence type="ECO:0000259" key="1">
    <source>
        <dbReference type="Pfam" id="PF13556"/>
    </source>
</evidence>
<dbReference type="SUPFAM" id="SSF46689">
    <property type="entry name" value="Homeodomain-like"/>
    <property type="match status" value="1"/>
</dbReference>
<gene>
    <name evidence="2" type="ORF">GW534_07200</name>
</gene>
<comment type="caution">
    <text evidence="2">The sequence shown here is derived from an EMBL/GenBank/DDBJ whole genome shotgun (WGS) entry which is preliminary data.</text>
</comment>
<proteinExistence type="predicted"/>
<dbReference type="InterPro" id="IPR025736">
    <property type="entry name" value="PucR_C-HTH_dom"/>
</dbReference>
<keyword evidence="3" id="KW-1185">Reference proteome</keyword>
<dbReference type="PANTHER" id="PTHR33744">
    <property type="entry name" value="CARBOHYDRATE DIACID REGULATOR"/>
    <property type="match status" value="1"/>
</dbReference>
<dbReference type="Proteomes" id="UP000743899">
    <property type="component" value="Unassembled WGS sequence"/>
</dbReference>
<dbReference type="PANTHER" id="PTHR33744:SF15">
    <property type="entry name" value="CARBOHYDRATE DIACID REGULATOR"/>
    <property type="match status" value="1"/>
</dbReference>
<accession>A0ABX0A293</accession>
<dbReference type="InterPro" id="IPR009057">
    <property type="entry name" value="Homeodomain-like_sf"/>
</dbReference>
<sequence length="301" mass="36034">MKEKLKLLYPGIIIQSQPIFEQEYKCFLDKKTNEYIAIPKKLLTEKEILLLEAFFSPVKQTAKYLNNSLEQKKWHTFLFENGPLPDINERMRFIHFHFNSEVNYQSIYDSFYSFFQKDISLIWVDNQTGVVLELETDFVLQEEDFLSFQDAVLTDYYVDLSLYIGRFYEPNDELKNHFSREQYYFHTIRTVIPQNRFYSFNSAFPVVLLKTEWEKMNEIIAAEFNDIFRNDKDLVHLVQTFLENNSNTSLAAKKLYMHRNSLQYKIDKFIHRTSIDIKNFNGAIAIYFICVYAEMIKQNNS</sequence>
<evidence type="ECO:0000313" key="2">
    <source>
        <dbReference type="EMBL" id="NCU17551.1"/>
    </source>
</evidence>
<dbReference type="RefSeq" id="WP_161920380.1">
    <property type="nucleotide sequence ID" value="NZ_JAACYS010000025.1"/>
</dbReference>
<protein>
    <recommendedName>
        <fullName evidence="1">PucR C-terminal helix-turn-helix domain-containing protein</fullName>
    </recommendedName>
</protein>
<dbReference type="Gene3D" id="1.10.10.2840">
    <property type="entry name" value="PucR C-terminal helix-turn-helix domain"/>
    <property type="match status" value="1"/>
</dbReference>
<name>A0ABX0A293_9BACI</name>
<dbReference type="InterPro" id="IPR042070">
    <property type="entry name" value="PucR_C-HTH_sf"/>
</dbReference>
<dbReference type="InterPro" id="IPR051448">
    <property type="entry name" value="CdaR-like_regulators"/>
</dbReference>
<evidence type="ECO:0000313" key="3">
    <source>
        <dbReference type="Proteomes" id="UP000743899"/>
    </source>
</evidence>